<evidence type="ECO:0000313" key="1">
    <source>
        <dbReference type="EMBL" id="KAL0929534.1"/>
    </source>
</evidence>
<reference evidence="1 2" key="1">
    <citation type="journal article" date="2020" name="Phytopathology">
        <title>Genome Sequence Resources of Colletotrichum truncatum, C. plurivorum, C. musicola, and C. sojae: Four Species Pathogenic to Soybean (Glycine max).</title>
        <authorList>
            <person name="Rogerio F."/>
            <person name="Boufleur T.R."/>
            <person name="Ciampi-Guillardi M."/>
            <person name="Sukno S.A."/>
            <person name="Thon M.R."/>
            <person name="Massola Junior N.S."/>
            <person name="Baroncelli R."/>
        </authorList>
    </citation>
    <scope>NUCLEOTIDE SEQUENCE [LARGE SCALE GENOMIC DNA]</scope>
    <source>
        <strain evidence="1 2">CMES1059</strain>
    </source>
</reference>
<dbReference type="Proteomes" id="UP000805649">
    <property type="component" value="Unassembled WGS sequence"/>
</dbReference>
<keyword evidence="2" id="KW-1185">Reference proteome</keyword>
<protein>
    <submittedName>
        <fullName evidence="1">Uncharacterized protein</fullName>
    </submittedName>
</protein>
<sequence length="297" mass="32690">MATGVALVPSARLSVVAVSHPFTFTSRPDQSTYNRARLSMIITRDLYGLIPNLADWMKMMSSKGHTVILLGKDLLHLADSSFNDSLDNRVTLKLWLAVVAKDIGIEDKAGGYSCRMLIGDDVVQYCSKQDLTEAHIKGQLQGHVGGRLVPLPGAYENNRCPQWFKVDGGPNIDLVWTRGYDTEEGADVYLCPVAFEGRCPQEVEGFKMSCDPLTPGWVKGEPKHPQDLPCSIPFVFVEPDANGQSKEASILRSQRRTFQSRSKIHLILNVACGRGLEAEVVIGGEPWISLDSIVYDG</sequence>
<organism evidence="1 2">
    <name type="scientific">Colletotrichum truncatum</name>
    <name type="common">Anthracnose fungus</name>
    <name type="synonym">Colletotrichum capsici</name>
    <dbReference type="NCBI Taxonomy" id="5467"/>
    <lineage>
        <taxon>Eukaryota</taxon>
        <taxon>Fungi</taxon>
        <taxon>Dikarya</taxon>
        <taxon>Ascomycota</taxon>
        <taxon>Pezizomycotina</taxon>
        <taxon>Sordariomycetes</taxon>
        <taxon>Hypocreomycetidae</taxon>
        <taxon>Glomerellales</taxon>
        <taxon>Glomerellaceae</taxon>
        <taxon>Colletotrichum</taxon>
        <taxon>Colletotrichum truncatum species complex</taxon>
    </lineage>
</organism>
<name>A0ACC3YCH5_COLTU</name>
<comment type="caution">
    <text evidence="1">The sequence shown here is derived from an EMBL/GenBank/DDBJ whole genome shotgun (WGS) entry which is preliminary data.</text>
</comment>
<proteinExistence type="predicted"/>
<gene>
    <name evidence="1" type="ORF">CTRU02_215433</name>
</gene>
<dbReference type="EMBL" id="VUJX02000016">
    <property type="protein sequence ID" value="KAL0929534.1"/>
    <property type="molecule type" value="Genomic_DNA"/>
</dbReference>
<evidence type="ECO:0000313" key="2">
    <source>
        <dbReference type="Proteomes" id="UP000805649"/>
    </source>
</evidence>
<accession>A0ACC3YCH5</accession>